<dbReference type="Pfam" id="PF17853">
    <property type="entry name" value="GGDEF_2"/>
    <property type="match status" value="1"/>
</dbReference>
<dbReference type="SMART" id="SM00065">
    <property type="entry name" value="GAF"/>
    <property type="match status" value="1"/>
</dbReference>
<accession>A0A1I5PQE4</accession>
<evidence type="ECO:0000313" key="4">
    <source>
        <dbReference type="EMBL" id="SFP35751.1"/>
    </source>
</evidence>
<sequence length="617" mass="66786">MIGERTADSGWMNAAADVLRALNADESLESLLGRIARHTCALARFDSCSVMLLDDSGERLVARASHALTEGYRHELDTLRALRVNPATHEFDVPATQAVRERRTVVLSDVRELDANSPWLSAVHLEGIKSILAVPLGADEGCTGVLVGYTRRIRRFGASELALAELMAQYAAIVLKTAALREAEQRTIARLQETNAQLTAAVENLRQERGRREWAEEQDRRLVRLLVDDVGLDGVLEALAKALEASVMVEIPEDGAVLGQARGPRDEAWPTARNRSERDVRLLAEMDEQRVPVHVDLDDAVAWVVPVATAGEVVARLWVIRSRETTGTDVGLLVRPVIERFSLLVALELLKRRYAIDTELRLTRDLAVELVTGSGSERDLAERARVLGHDLSRPHTVVLIPLADGSGVSGGRRGAAAARAQLTARLAEPVLVGEHEGALVTLVPGAPDNRPALAGALADLAVAHGAPRRPTVIGPTVHAVADYPSAWRMLRGAAALAGERGSASVFDLDDLGVAVLLLEAGTPDSLRGLADRRLGPVEEHDASRETNLAETLRVWLRMGCSTAEAARALHVHPHTIGYRLRRVAELTGLDPQHQEDVFELRVAVMVREVQRAGGAAA</sequence>
<dbReference type="InterPro" id="IPR042070">
    <property type="entry name" value="PucR_C-HTH_sf"/>
</dbReference>
<dbReference type="RefSeq" id="WP_075023293.1">
    <property type="nucleotide sequence ID" value="NZ_CP083237.1"/>
</dbReference>
<comment type="similarity">
    <text evidence="1">Belongs to the CdaR family.</text>
</comment>
<keyword evidence="5" id="KW-1185">Reference proteome</keyword>
<protein>
    <submittedName>
        <fullName evidence="4">GAF domain-containing protein</fullName>
    </submittedName>
</protein>
<feature type="coiled-coil region" evidence="2">
    <location>
        <begin position="181"/>
        <end position="211"/>
    </location>
</feature>
<dbReference type="AlphaFoldDB" id="A0A1I5PQE4"/>
<dbReference type="EMBL" id="FOVH01000013">
    <property type="protein sequence ID" value="SFP35751.1"/>
    <property type="molecule type" value="Genomic_DNA"/>
</dbReference>
<dbReference type="GeneID" id="99647455"/>
<dbReference type="Pfam" id="PF13556">
    <property type="entry name" value="HTH_30"/>
    <property type="match status" value="1"/>
</dbReference>
<name>A0A1I5PQE4_9ACTN</name>
<dbReference type="InterPro" id="IPR003018">
    <property type="entry name" value="GAF"/>
</dbReference>
<dbReference type="PANTHER" id="PTHR33744:SF7">
    <property type="entry name" value="PUCR FAMILY TRANSCRIPTIONAL REGULATOR"/>
    <property type="match status" value="1"/>
</dbReference>
<proteinExistence type="inferred from homology"/>
<dbReference type="OrthoDB" id="4571023at2"/>
<dbReference type="Pfam" id="PF13185">
    <property type="entry name" value="GAF_2"/>
    <property type="match status" value="1"/>
</dbReference>
<evidence type="ECO:0000256" key="1">
    <source>
        <dbReference type="ARBA" id="ARBA00006754"/>
    </source>
</evidence>
<dbReference type="InterPro" id="IPR029016">
    <property type="entry name" value="GAF-like_dom_sf"/>
</dbReference>
<keyword evidence="2" id="KW-0175">Coiled coil</keyword>
<feature type="domain" description="GAF" evidence="3">
    <location>
        <begin position="27"/>
        <end position="185"/>
    </location>
</feature>
<evidence type="ECO:0000313" key="5">
    <source>
        <dbReference type="Proteomes" id="UP000183413"/>
    </source>
</evidence>
<dbReference type="InParanoid" id="A0A1I5PQE4"/>
<evidence type="ECO:0000256" key="2">
    <source>
        <dbReference type="SAM" id="Coils"/>
    </source>
</evidence>
<dbReference type="Gene3D" id="1.10.10.2840">
    <property type="entry name" value="PucR C-terminal helix-turn-helix domain"/>
    <property type="match status" value="1"/>
</dbReference>
<dbReference type="InterPro" id="IPR025736">
    <property type="entry name" value="PucR_C-HTH_dom"/>
</dbReference>
<dbReference type="eggNOG" id="COG2203">
    <property type="taxonomic scope" value="Bacteria"/>
</dbReference>
<dbReference type="InterPro" id="IPR041522">
    <property type="entry name" value="CdaR_GGDEF"/>
</dbReference>
<dbReference type="InterPro" id="IPR051448">
    <property type="entry name" value="CdaR-like_regulators"/>
</dbReference>
<dbReference type="STRING" id="1993.SAMN04489713_113203"/>
<dbReference type="Proteomes" id="UP000183413">
    <property type="component" value="Unassembled WGS sequence"/>
</dbReference>
<reference evidence="4 5" key="1">
    <citation type="submission" date="2016-10" db="EMBL/GenBank/DDBJ databases">
        <authorList>
            <person name="de Groot N.N."/>
        </authorList>
    </citation>
    <scope>NUCLEOTIDE SEQUENCE [LARGE SCALE GENOMIC DNA]</scope>
    <source>
        <strain evidence="4 5">DSM 43067</strain>
    </source>
</reference>
<dbReference type="Gene3D" id="3.30.450.40">
    <property type="match status" value="1"/>
</dbReference>
<gene>
    <name evidence="4" type="ORF">SAMN04489713_113203</name>
</gene>
<dbReference type="SUPFAM" id="SSF55781">
    <property type="entry name" value="GAF domain-like"/>
    <property type="match status" value="1"/>
</dbReference>
<dbReference type="PANTHER" id="PTHR33744">
    <property type="entry name" value="CARBOHYDRATE DIACID REGULATOR"/>
    <property type="match status" value="1"/>
</dbReference>
<organism evidence="4 5">
    <name type="scientific">Actinomadura madurae</name>
    <dbReference type="NCBI Taxonomy" id="1993"/>
    <lineage>
        <taxon>Bacteria</taxon>
        <taxon>Bacillati</taxon>
        <taxon>Actinomycetota</taxon>
        <taxon>Actinomycetes</taxon>
        <taxon>Streptosporangiales</taxon>
        <taxon>Thermomonosporaceae</taxon>
        <taxon>Actinomadura</taxon>
    </lineage>
</organism>
<dbReference type="eggNOG" id="COG2508">
    <property type="taxonomic scope" value="Bacteria"/>
</dbReference>
<evidence type="ECO:0000259" key="3">
    <source>
        <dbReference type="SMART" id="SM00065"/>
    </source>
</evidence>